<accession>A0A2J8JW66</accession>
<comment type="caution">
    <text evidence="1">The sequence shown here is derived from an EMBL/GenBank/DDBJ whole genome shotgun (WGS) entry which is preliminary data.</text>
</comment>
<dbReference type="AlphaFoldDB" id="A0A2J8JW66"/>
<evidence type="ECO:0000313" key="2">
    <source>
        <dbReference type="Proteomes" id="UP000236370"/>
    </source>
</evidence>
<proteinExistence type="predicted"/>
<name>A0A2J8JW66_PANTR</name>
<reference evidence="1 2" key="1">
    <citation type="submission" date="2017-12" db="EMBL/GenBank/DDBJ databases">
        <title>High-resolution comparative analysis of great ape genomes.</title>
        <authorList>
            <person name="Pollen A."/>
            <person name="Hastie A."/>
            <person name="Hormozdiari F."/>
            <person name="Dougherty M."/>
            <person name="Liu R."/>
            <person name="Chaisson M."/>
            <person name="Hoppe E."/>
            <person name="Hill C."/>
            <person name="Pang A."/>
            <person name="Hillier L."/>
            <person name="Baker C."/>
            <person name="Armstrong J."/>
            <person name="Shendure J."/>
            <person name="Paten B."/>
            <person name="Wilson R."/>
            <person name="Chao H."/>
            <person name="Schneider V."/>
            <person name="Ventura M."/>
            <person name="Kronenberg Z."/>
            <person name="Murali S."/>
            <person name="Gordon D."/>
            <person name="Cantsilieris S."/>
            <person name="Munson K."/>
            <person name="Nelson B."/>
            <person name="Raja A."/>
            <person name="Underwood J."/>
            <person name="Diekhans M."/>
            <person name="Fiddes I."/>
            <person name="Haussler D."/>
            <person name="Eichler E."/>
        </authorList>
    </citation>
    <scope>NUCLEOTIDE SEQUENCE [LARGE SCALE GENOMIC DNA]</scope>
    <source>
        <strain evidence="1">Yerkes chimp pedigree #C0471</strain>
    </source>
</reference>
<dbReference type="EMBL" id="NBAG03000421">
    <property type="protein sequence ID" value="PNI27008.1"/>
    <property type="molecule type" value="Genomic_DNA"/>
</dbReference>
<organism evidence="1 2">
    <name type="scientific">Pan troglodytes</name>
    <name type="common">Chimpanzee</name>
    <dbReference type="NCBI Taxonomy" id="9598"/>
    <lineage>
        <taxon>Eukaryota</taxon>
        <taxon>Metazoa</taxon>
        <taxon>Chordata</taxon>
        <taxon>Craniata</taxon>
        <taxon>Vertebrata</taxon>
        <taxon>Euteleostomi</taxon>
        <taxon>Mammalia</taxon>
        <taxon>Eutheria</taxon>
        <taxon>Euarchontoglires</taxon>
        <taxon>Primates</taxon>
        <taxon>Haplorrhini</taxon>
        <taxon>Catarrhini</taxon>
        <taxon>Hominidae</taxon>
        <taxon>Pan</taxon>
    </lineage>
</organism>
<sequence>MDVVLESLKCLCNLVLSSPVAQMLAAEARLVVKLTERVGLYRER</sequence>
<dbReference type="Proteomes" id="UP000236370">
    <property type="component" value="Unassembled WGS sequence"/>
</dbReference>
<evidence type="ECO:0000313" key="1">
    <source>
        <dbReference type="EMBL" id="PNI27008.1"/>
    </source>
</evidence>
<feature type="non-terminal residue" evidence="1">
    <location>
        <position position="44"/>
    </location>
</feature>
<protein>
    <submittedName>
        <fullName evidence="1">RIC8A isoform 16</fullName>
    </submittedName>
</protein>
<gene>
    <name evidence="1" type="ORF">CK820_G0044193</name>
</gene>
<dbReference type="SMR" id="A0A2J8JW66"/>